<feature type="region of interest" description="Disordered" evidence="7">
    <location>
        <begin position="456"/>
        <end position="507"/>
    </location>
</feature>
<feature type="domain" description="Sigma-54 factor interaction" evidence="8">
    <location>
        <begin position="146"/>
        <end position="375"/>
    </location>
</feature>
<dbReference type="Pfam" id="PF00158">
    <property type="entry name" value="Sigma54_activat"/>
    <property type="match status" value="1"/>
</dbReference>
<protein>
    <submittedName>
        <fullName evidence="10">Acetoacetate metabolism regulatory protein AtoC</fullName>
    </submittedName>
</protein>
<dbReference type="Gene3D" id="3.40.50.300">
    <property type="entry name" value="P-loop containing nucleotide triphosphate hydrolases"/>
    <property type="match status" value="1"/>
</dbReference>
<evidence type="ECO:0000256" key="1">
    <source>
        <dbReference type="ARBA" id="ARBA00022741"/>
    </source>
</evidence>
<dbReference type="SUPFAM" id="SSF52540">
    <property type="entry name" value="P-loop containing nucleoside triphosphate hydrolases"/>
    <property type="match status" value="1"/>
</dbReference>
<dbReference type="PROSITE" id="PS50110">
    <property type="entry name" value="RESPONSE_REGULATORY"/>
    <property type="match status" value="1"/>
</dbReference>
<dbReference type="InterPro" id="IPR025944">
    <property type="entry name" value="Sigma_54_int_dom_CS"/>
</dbReference>
<dbReference type="FunFam" id="3.40.50.300:FF:000006">
    <property type="entry name" value="DNA-binding transcriptional regulator NtrC"/>
    <property type="match status" value="1"/>
</dbReference>
<reference evidence="10" key="1">
    <citation type="submission" date="2022-08" db="EMBL/GenBank/DDBJ databases">
        <title>Draft genome sequencing of Roseisolibacter agri AW1220.</title>
        <authorList>
            <person name="Tobiishi Y."/>
            <person name="Tonouchi A."/>
        </authorList>
    </citation>
    <scope>NUCLEOTIDE SEQUENCE</scope>
    <source>
        <strain evidence="10">AW1220</strain>
    </source>
</reference>
<accession>A0AA37Q4M6</accession>
<evidence type="ECO:0000259" key="8">
    <source>
        <dbReference type="PROSITE" id="PS50045"/>
    </source>
</evidence>
<evidence type="ECO:0000313" key="10">
    <source>
        <dbReference type="EMBL" id="GLC26259.1"/>
    </source>
</evidence>
<evidence type="ECO:0000256" key="5">
    <source>
        <dbReference type="ARBA" id="ARBA00023163"/>
    </source>
</evidence>
<feature type="modified residue" description="4-aspartylphosphate" evidence="6">
    <location>
        <position position="53"/>
    </location>
</feature>
<dbReference type="PROSITE" id="PS00676">
    <property type="entry name" value="SIGMA54_INTERACT_2"/>
    <property type="match status" value="1"/>
</dbReference>
<dbReference type="SMART" id="SM00382">
    <property type="entry name" value="AAA"/>
    <property type="match status" value="1"/>
</dbReference>
<dbReference type="PANTHER" id="PTHR32071">
    <property type="entry name" value="TRANSCRIPTIONAL REGULATORY PROTEIN"/>
    <property type="match status" value="1"/>
</dbReference>
<sequence length="507" mass="54870">MQPKILIADDDQKARAPLSAILEAEGFAVDTADDGQKALDMLSAGTYGLVLADLKMPKVDGIALLQAMRERQIPTEFVMITGEGNTDVAIEAIRAGAADYLEKPLTADRLSKLKAQIPKLLSQFTVQQKNRELETKLEGLTSYGELVGQSEGMRAVYEMIERVAPSTASVLILGESGTGKELVANALHRKSERAKGPFFALNCAALPKEILENELFGHEKGAFTGSTNEKPGAFEMASGGTIFLDEVAEMSPDIQVKLLRALETRMVRRLGGKKEIAVDFRIVAATNKDLQKAIADNELREDLYYRLAVVELDLPPLRERGGDVQLLALEFLRRFAKANGKKLEGFDETALEWINSYQWPGNVRELRNAIEKAVIMARGSRVTLEDLTSRRHRATSEYASVVSVPVGSTLAEARRQLVLKTLASTSGDIDKTAKTVGMSVLEVRAELQALLERRSRDGAEAGGEGEESADADAHPAEPPVAMPPDAPSPVGKAATKPAAVGRARKAG</sequence>
<dbReference type="PROSITE" id="PS50045">
    <property type="entry name" value="SIGMA54_INTERACT_4"/>
    <property type="match status" value="1"/>
</dbReference>
<dbReference type="Pfam" id="PF00072">
    <property type="entry name" value="Response_reg"/>
    <property type="match status" value="1"/>
</dbReference>
<gene>
    <name evidence="10" type="ORF">rosag_27720</name>
</gene>
<evidence type="ECO:0000259" key="9">
    <source>
        <dbReference type="PROSITE" id="PS50110"/>
    </source>
</evidence>
<dbReference type="InterPro" id="IPR025662">
    <property type="entry name" value="Sigma_54_int_dom_ATP-bd_1"/>
</dbReference>
<feature type="domain" description="Response regulatory" evidence="9">
    <location>
        <begin position="4"/>
        <end position="118"/>
    </location>
</feature>
<dbReference type="EMBL" id="BRXS01000004">
    <property type="protein sequence ID" value="GLC26259.1"/>
    <property type="molecule type" value="Genomic_DNA"/>
</dbReference>
<keyword evidence="5" id="KW-0804">Transcription</keyword>
<evidence type="ECO:0000256" key="4">
    <source>
        <dbReference type="ARBA" id="ARBA00023125"/>
    </source>
</evidence>
<dbReference type="Gene3D" id="1.10.8.60">
    <property type="match status" value="1"/>
</dbReference>
<dbReference type="GO" id="GO:0006355">
    <property type="term" value="P:regulation of DNA-templated transcription"/>
    <property type="evidence" value="ECO:0007669"/>
    <property type="project" value="InterPro"/>
</dbReference>
<dbReference type="SMART" id="SM00448">
    <property type="entry name" value="REC"/>
    <property type="match status" value="1"/>
</dbReference>
<dbReference type="InterPro" id="IPR011006">
    <property type="entry name" value="CheY-like_superfamily"/>
</dbReference>
<dbReference type="InterPro" id="IPR027417">
    <property type="entry name" value="P-loop_NTPase"/>
</dbReference>
<dbReference type="RefSeq" id="WP_284350717.1">
    <property type="nucleotide sequence ID" value="NZ_BRXS01000004.1"/>
</dbReference>
<dbReference type="GO" id="GO:0000160">
    <property type="term" value="P:phosphorelay signal transduction system"/>
    <property type="evidence" value="ECO:0007669"/>
    <property type="project" value="InterPro"/>
</dbReference>
<dbReference type="Pfam" id="PF25601">
    <property type="entry name" value="AAA_lid_14"/>
    <property type="match status" value="1"/>
</dbReference>
<dbReference type="Gene3D" id="3.40.50.2300">
    <property type="match status" value="1"/>
</dbReference>
<organism evidence="10 11">
    <name type="scientific">Roseisolibacter agri</name>
    <dbReference type="NCBI Taxonomy" id="2014610"/>
    <lineage>
        <taxon>Bacteria</taxon>
        <taxon>Pseudomonadati</taxon>
        <taxon>Gemmatimonadota</taxon>
        <taxon>Gemmatimonadia</taxon>
        <taxon>Gemmatimonadales</taxon>
        <taxon>Gemmatimonadaceae</taxon>
        <taxon>Roseisolibacter</taxon>
    </lineage>
</organism>
<keyword evidence="2" id="KW-0067">ATP-binding</keyword>
<dbReference type="Proteomes" id="UP001161325">
    <property type="component" value="Unassembled WGS sequence"/>
</dbReference>
<evidence type="ECO:0000256" key="2">
    <source>
        <dbReference type="ARBA" id="ARBA00022840"/>
    </source>
</evidence>
<dbReference type="InterPro" id="IPR003593">
    <property type="entry name" value="AAA+_ATPase"/>
</dbReference>
<feature type="compositionally biased region" description="Pro residues" evidence="7">
    <location>
        <begin position="476"/>
        <end position="487"/>
    </location>
</feature>
<comment type="caution">
    <text evidence="10">The sequence shown here is derived from an EMBL/GenBank/DDBJ whole genome shotgun (WGS) entry which is preliminary data.</text>
</comment>
<keyword evidence="1" id="KW-0547">Nucleotide-binding</keyword>
<dbReference type="PROSITE" id="PS00688">
    <property type="entry name" value="SIGMA54_INTERACT_3"/>
    <property type="match status" value="1"/>
</dbReference>
<dbReference type="GO" id="GO:0003677">
    <property type="term" value="F:DNA binding"/>
    <property type="evidence" value="ECO:0007669"/>
    <property type="project" value="UniProtKB-KW"/>
</dbReference>
<dbReference type="SUPFAM" id="SSF52172">
    <property type="entry name" value="CheY-like"/>
    <property type="match status" value="1"/>
</dbReference>
<evidence type="ECO:0000313" key="11">
    <source>
        <dbReference type="Proteomes" id="UP001161325"/>
    </source>
</evidence>
<keyword evidence="3" id="KW-0805">Transcription regulation</keyword>
<evidence type="ECO:0000256" key="3">
    <source>
        <dbReference type="ARBA" id="ARBA00023015"/>
    </source>
</evidence>
<dbReference type="CDD" id="cd00009">
    <property type="entry name" value="AAA"/>
    <property type="match status" value="1"/>
</dbReference>
<dbReference type="InterPro" id="IPR025943">
    <property type="entry name" value="Sigma_54_int_dom_ATP-bd_2"/>
</dbReference>
<dbReference type="AlphaFoldDB" id="A0AA37Q4M6"/>
<dbReference type="GO" id="GO:0005524">
    <property type="term" value="F:ATP binding"/>
    <property type="evidence" value="ECO:0007669"/>
    <property type="project" value="UniProtKB-KW"/>
</dbReference>
<keyword evidence="11" id="KW-1185">Reference proteome</keyword>
<keyword evidence="6" id="KW-0597">Phosphoprotein</keyword>
<dbReference type="PROSITE" id="PS00675">
    <property type="entry name" value="SIGMA54_INTERACT_1"/>
    <property type="match status" value="1"/>
</dbReference>
<keyword evidence="4" id="KW-0238">DNA-binding</keyword>
<evidence type="ECO:0000256" key="6">
    <source>
        <dbReference type="PROSITE-ProRule" id="PRU00169"/>
    </source>
</evidence>
<proteinExistence type="predicted"/>
<name>A0AA37Q4M6_9BACT</name>
<dbReference type="InterPro" id="IPR058031">
    <property type="entry name" value="AAA_lid_NorR"/>
</dbReference>
<dbReference type="InterPro" id="IPR001789">
    <property type="entry name" value="Sig_transdc_resp-reg_receiver"/>
</dbReference>
<dbReference type="InterPro" id="IPR002078">
    <property type="entry name" value="Sigma_54_int"/>
</dbReference>
<evidence type="ECO:0000256" key="7">
    <source>
        <dbReference type="SAM" id="MobiDB-lite"/>
    </source>
</evidence>